<gene>
    <name evidence="1" type="ORF">HNR42_003352</name>
</gene>
<dbReference type="AlphaFoldDB" id="A0A841I7S0"/>
<dbReference type="EMBL" id="JACHHG010000016">
    <property type="protein sequence ID" value="MBB6099892.1"/>
    <property type="molecule type" value="Genomic_DNA"/>
</dbReference>
<proteinExistence type="predicted"/>
<dbReference type="RefSeq" id="WP_183988629.1">
    <property type="nucleotide sequence ID" value="NZ_JACHHG010000016.1"/>
</dbReference>
<accession>A0A841I7S0</accession>
<evidence type="ECO:0000313" key="2">
    <source>
        <dbReference type="Proteomes" id="UP000569951"/>
    </source>
</evidence>
<sequence>MTIEKWNRAALAMIEVLREAQSSENLTRVLEQGGLASLDTVFRLGLSEQEAIELCERLAYAMPDAFVTAFQRVLRDPELVQVAEV</sequence>
<reference evidence="1 2" key="1">
    <citation type="submission" date="2020-08" db="EMBL/GenBank/DDBJ databases">
        <title>Genomic Encyclopedia of Type Strains, Phase IV (KMG-IV): sequencing the most valuable type-strain genomes for metagenomic binning, comparative biology and taxonomic classification.</title>
        <authorList>
            <person name="Goeker M."/>
        </authorList>
    </citation>
    <scope>NUCLEOTIDE SEQUENCE [LARGE SCALE GENOMIC DNA]</scope>
    <source>
        <strain evidence="1 2">DSM 21458</strain>
    </source>
</reference>
<keyword evidence="2" id="KW-1185">Reference proteome</keyword>
<dbReference type="Proteomes" id="UP000569951">
    <property type="component" value="Unassembled WGS sequence"/>
</dbReference>
<protein>
    <submittedName>
        <fullName evidence="1">Uncharacterized protein</fullName>
    </submittedName>
</protein>
<name>A0A841I7S0_9DEIO</name>
<evidence type="ECO:0000313" key="1">
    <source>
        <dbReference type="EMBL" id="MBB6099892.1"/>
    </source>
</evidence>
<organism evidence="1 2">
    <name type="scientific">Deinobacterium chartae</name>
    <dbReference type="NCBI Taxonomy" id="521158"/>
    <lineage>
        <taxon>Bacteria</taxon>
        <taxon>Thermotogati</taxon>
        <taxon>Deinococcota</taxon>
        <taxon>Deinococci</taxon>
        <taxon>Deinococcales</taxon>
        <taxon>Deinococcaceae</taxon>
        <taxon>Deinobacterium</taxon>
    </lineage>
</organism>
<comment type="caution">
    <text evidence="1">The sequence shown here is derived from an EMBL/GenBank/DDBJ whole genome shotgun (WGS) entry which is preliminary data.</text>
</comment>